<reference evidence="2" key="1">
    <citation type="journal article" date="2019" name="Sci. Rep.">
        <title>Draft genome of Tanacetum cinerariifolium, the natural source of mosquito coil.</title>
        <authorList>
            <person name="Yamashiro T."/>
            <person name="Shiraishi A."/>
            <person name="Satake H."/>
            <person name="Nakayama K."/>
        </authorList>
    </citation>
    <scope>NUCLEOTIDE SEQUENCE</scope>
</reference>
<name>A0A699XJ81_TANCI</name>
<protein>
    <submittedName>
        <fullName evidence="2">Uncharacterized protein</fullName>
    </submittedName>
</protein>
<feature type="compositionally biased region" description="Polar residues" evidence="1">
    <location>
        <begin position="1"/>
        <end position="18"/>
    </location>
</feature>
<evidence type="ECO:0000256" key="1">
    <source>
        <dbReference type="SAM" id="MobiDB-lite"/>
    </source>
</evidence>
<evidence type="ECO:0000313" key="2">
    <source>
        <dbReference type="EMBL" id="GFD59985.1"/>
    </source>
</evidence>
<organism evidence="2">
    <name type="scientific">Tanacetum cinerariifolium</name>
    <name type="common">Dalmatian daisy</name>
    <name type="synonym">Chrysanthemum cinerariifolium</name>
    <dbReference type="NCBI Taxonomy" id="118510"/>
    <lineage>
        <taxon>Eukaryota</taxon>
        <taxon>Viridiplantae</taxon>
        <taxon>Streptophyta</taxon>
        <taxon>Embryophyta</taxon>
        <taxon>Tracheophyta</taxon>
        <taxon>Spermatophyta</taxon>
        <taxon>Magnoliopsida</taxon>
        <taxon>eudicotyledons</taxon>
        <taxon>Gunneridae</taxon>
        <taxon>Pentapetalae</taxon>
        <taxon>asterids</taxon>
        <taxon>campanulids</taxon>
        <taxon>Asterales</taxon>
        <taxon>Asteraceae</taxon>
        <taxon>Asteroideae</taxon>
        <taxon>Anthemideae</taxon>
        <taxon>Anthemidinae</taxon>
        <taxon>Tanacetum</taxon>
    </lineage>
</organism>
<feature type="non-terminal residue" evidence="2">
    <location>
        <position position="1"/>
    </location>
</feature>
<dbReference type="EMBL" id="BKCJ011871969">
    <property type="protein sequence ID" value="GFD59985.1"/>
    <property type="molecule type" value="Genomic_DNA"/>
</dbReference>
<gene>
    <name evidence="2" type="ORF">Tci_931954</name>
</gene>
<sequence length="63" mass="6482">RKQEQPQQGCPASSNSGCSGPIGSVTYHHKGPERRGGHCLLNGQKVLLNGQSAAASDAAGLRI</sequence>
<comment type="caution">
    <text evidence="2">The sequence shown here is derived from an EMBL/GenBank/DDBJ whole genome shotgun (WGS) entry which is preliminary data.</text>
</comment>
<dbReference type="AlphaFoldDB" id="A0A699XJ81"/>
<proteinExistence type="predicted"/>
<feature type="region of interest" description="Disordered" evidence="1">
    <location>
        <begin position="1"/>
        <end position="36"/>
    </location>
</feature>
<feature type="non-terminal residue" evidence="2">
    <location>
        <position position="63"/>
    </location>
</feature>
<accession>A0A699XJ81</accession>